<accession>A0AAJ7W8P2</accession>
<reference evidence="2" key="1">
    <citation type="submission" date="2025-08" db="UniProtKB">
        <authorList>
            <consortium name="RefSeq"/>
        </authorList>
    </citation>
    <scope>IDENTIFICATION</scope>
    <source>
        <tissue evidence="2">Whole body</tissue>
    </source>
</reference>
<evidence type="ECO:0000313" key="2">
    <source>
        <dbReference type="RefSeq" id="XP_026667097.1"/>
    </source>
</evidence>
<sequence>MELRARLHDIKKNYIVMIGIISEASTGESRKLFAEFRGPFRVWKRGLEIEIVRSITRRMCMERCHRDDQVLGCDHQASRTRMDLVVRQSKE</sequence>
<dbReference type="AlphaFoldDB" id="A0AAJ7W8P2"/>
<name>A0AAJ7W8P2_9HYME</name>
<gene>
    <name evidence="2" type="primary">LOC113463968</name>
</gene>
<keyword evidence="1" id="KW-1185">Reference proteome</keyword>
<evidence type="ECO:0000313" key="1">
    <source>
        <dbReference type="Proteomes" id="UP000694925"/>
    </source>
</evidence>
<dbReference type="RefSeq" id="XP_026667097.1">
    <property type="nucleotide sequence ID" value="XM_026811296.1"/>
</dbReference>
<proteinExistence type="predicted"/>
<dbReference type="GeneID" id="113463968"/>
<organism evidence="1 2">
    <name type="scientific">Ceratina calcarata</name>
    <dbReference type="NCBI Taxonomy" id="156304"/>
    <lineage>
        <taxon>Eukaryota</taxon>
        <taxon>Metazoa</taxon>
        <taxon>Ecdysozoa</taxon>
        <taxon>Arthropoda</taxon>
        <taxon>Hexapoda</taxon>
        <taxon>Insecta</taxon>
        <taxon>Pterygota</taxon>
        <taxon>Neoptera</taxon>
        <taxon>Endopterygota</taxon>
        <taxon>Hymenoptera</taxon>
        <taxon>Apocrita</taxon>
        <taxon>Aculeata</taxon>
        <taxon>Apoidea</taxon>
        <taxon>Anthophila</taxon>
        <taxon>Apidae</taxon>
        <taxon>Ceratina</taxon>
        <taxon>Zadontomerus</taxon>
    </lineage>
</organism>
<dbReference type="Proteomes" id="UP000694925">
    <property type="component" value="Unplaced"/>
</dbReference>
<protein>
    <submittedName>
        <fullName evidence="2">Uncharacterized protein LOC113463968 isoform X2</fullName>
    </submittedName>
</protein>